<dbReference type="OrthoDB" id="2379922at2"/>
<dbReference type="PANTHER" id="PTHR37809:SF1">
    <property type="entry name" value="RIBOSOMAL PROTEIN S12 METHYLTHIOTRANSFERASE ACCESSORY FACTOR YCAO"/>
    <property type="match status" value="1"/>
</dbReference>
<feature type="domain" description="YcaO" evidence="1">
    <location>
        <begin position="54"/>
        <end position="464"/>
    </location>
</feature>
<protein>
    <recommendedName>
        <fullName evidence="1">YcaO domain-containing protein</fullName>
    </recommendedName>
</protein>
<dbReference type="Gene3D" id="3.30.1330.230">
    <property type="match status" value="1"/>
</dbReference>
<dbReference type="Proteomes" id="UP000262882">
    <property type="component" value="Unassembled WGS sequence"/>
</dbReference>
<proteinExistence type="predicted"/>
<accession>A0A372GD99</accession>
<organism evidence="2 3">
    <name type="scientific">Actinomadura spongiicola</name>
    <dbReference type="NCBI Taxonomy" id="2303421"/>
    <lineage>
        <taxon>Bacteria</taxon>
        <taxon>Bacillati</taxon>
        <taxon>Actinomycetota</taxon>
        <taxon>Actinomycetes</taxon>
        <taxon>Streptosporangiales</taxon>
        <taxon>Thermomonosporaceae</taxon>
        <taxon>Actinomadura</taxon>
    </lineage>
</organism>
<evidence type="ECO:0000313" key="3">
    <source>
        <dbReference type="Proteomes" id="UP000262882"/>
    </source>
</evidence>
<dbReference type="Gene3D" id="3.30.160.660">
    <property type="match status" value="1"/>
</dbReference>
<gene>
    <name evidence="2" type="ORF">D0T12_19900</name>
</gene>
<dbReference type="Gene3D" id="3.30.40.250">
    <property type="match status" value="1"/>
</dbReference>
<dbReference type="EMBL" id="QVNQ01000006">
    <property type="protein sequence ID" value="RFS83330.1"/>
    <property type="molecule type" value="Genomic_DNA"/>
</dbReference>
<dbReference type="InterPro" id="IPR003776">
    <property type="entry name" value="YcaO-like_dom"/>
</dbReference>
<dbReference type="PANTHER" id="PTHR37809">
    <property type="entry name" value="RIBOSOMAL PROTEIN S12 METHYLTHIOTRANSFERASE ACCESSORY FACTOR YCAO"/>
    <property type="match status" value="1"/>
</dbReference>
<dbReference type="InterPro" id="IPR027624">
    <property type="entry name" value="TOMM_cyclo_SagD"/>
</dbReference>
<reference evidence="2 3" key="1">
    <citation type="submission" date="2018-08" db="EMBL/GenBank/DDBJ databases">
        <title>Actinomadura spongicola sp. nov., isolated from marine sponge Leucetta chagosensis.</title>
        <authorList>
            <person name="Li L."/>
            <person name="Lin H.W."/>
        </authorList>
    </citation>
    <scope>NUCLEOTIDE SEQUENCE [LARGE SCALE GENOMIC DNA]</scope>
    <source>
        <strain evidence="2 3">LHW52907</strain>
    </source>
</reference>
<dbReference type="Pfam" id="PF02624">
    <property type="entry name" value="YcaO"/>
    <property type="match status" value="1"/>
</dbReference>
<dbReference type="PROSITE" id="PS51664">
    <property type="entry name" value="YCAO"/>
    <property type="match status" value="1"/>
</dbReference>
<sequence length="464" mass="50094">MNPEALVDPRTGVITQVVHTEPEPWWPPSLDVCATHIADIASLLPWPADRVSTGTAFGDPGRARLGAIGEAVERYCGNFVPADLRRATRSELVAAGENAVDPADLALYSAAQYAVPGCPFVPFADHLPVLWTRGVTLPSEEPVWVPASLVYINYHQPPRLAEPVTNFVMLAGIAAGTDDRMARAAALEEVIERDATVIWWANRLPARPVHVDHPRLTPILEPEPEAGPGWARAVGARGPCRYRVVALPTVFDVAVLGVLLEDPEHELAVFGVAARPDPAAAVRKALAEAVTLRRYALGLLDPDGDIWTSAREGTIPIECFHPHRADRRYADSYRADYRDVTDLGCHSQIWLDPGLRPHLEPITGDHAPLALEELPSPGGDPCDLYLGRLAAAGLTAHAVDVTTPDVAATGFRATRVVVPGAYSNAPAAFPFLGGTRLYTDPVRLGLRRVPITEDEINLVPLPHT</sequence>
<dbReference type="RefSeq" id="WP_117401160.1">
    <property type="nucleotide sequence ID" value="NZ_QVNQ01000006.1"/>
</dbReference>
<name>A0A372GD99_9ACTN</name>
<dbReference type="AlphaFoldDB" id="A0A372GD99"/>
<dbReference type="NCBIfam" id="TIGR03604">
    <property type="entry name" value="TOMM_cyclo_SagD"/>
    <property type="match status" value="1"/>
</dbReference>
<evidence type="ECO:0000259" key="1">
    <source>
        <dbReference type="PROSITE" id="PS51664"/>
    </source>
</evidence>
<evidence type="ECO:0000313" key="2">
    <source>
        <dbReference type="EMBL" id="RFS83330.1"/>
    </source>
</evidence>
<keyword evidence="3" id="KW-1185">Reference proteome</keyword>
<comment type="caution">
    <text evidence="2">The sequence shown here is derived from an EMBL/GenBank/DDBJ whole genome shotgun (WGS) entry which is preliminary data.</text>
</comment>